<evidence type="ECO:0000256" key="1">
    <source>
        <dbReference type="SAM" id="Phobius"/>
    </source>
</evidence>
<reference evidence="2 3" key="1">
    <citation type="submission" date="2018-08" db="EMBL/GenBank/DDBJ databases">
        <title>Aeromicrobium sp. M2KJ-4, whole genome shotgun sequence.</title>
        <authorList>
            <person name="Tuo L."/>
        </authorList>
    </citation>
    <scope>NUCLEOTIDE SEQUENCE [LARGE SCALE GENOMIC DNA]</scope>
    <source>
        <strain evidence="2 3">M2KJ-4</strain>
    </source>
</reference>
<proteinExistence type="predicted"/>
<gene>
    <name evidence="2" type="ORF">DX116_12380</name>
</gene>
<organism evidence="2 3">
    <name type="scientific">Aeromicrobium endophyticum</name>
    <dbReference type="NCBI Taxonomy" id="2292704"/>
    <lineage>
        <taxon>Bacteria</taxon>
        <taxon>Bacillati</taxon>
        <taxon>Actinomycetota</taxon>
        <taxon>Actinomycetes</taxon>
        <taxon>Propionibacteriales</taxon>
        <taxon>Nocardioidaceae</taxon>
        <taxon>Aeromicrobium</taxon>
    </lineage>
</organism>
<dbReference type="Proteomes" id="UP000265581">
    <property type="component" value="Unassembled WGS sequence"/>
</dbReference>
<evidence type="ECO:0000313" key="3">
    <source>
        <dbReference type="Proteomes" id="UP000265581"/>
    </source>
</evidence>
<comment type="caution">
    <text evidence="2">The sequence shown here is derived from an EMBL/GenBank/DDBJ whole genome shotgun (WGS) entry which is preliminary data.</text>
</comment>
<keyword evidence="3" id="KW-1185">Reference proteome</keyword>
<feature type="transmembrane region" description="Helical" evidence="1">
    <location>
        <begin position="52"/>
        <end position="77"/>
    </location>
</feature>
<keyword evidence="1" id="KW-0812">Transmembrane</keyword>
<keyword evidence="1" id="KW-1133">Transmembrane helix</keyword>
<evidence type="ECO:0000313" key="2">
    <source>
        <dbReference type="EMBL" id="REK69976.1"/>
    </source>
</evidence>
<name>A0A371P3J4_9ACTN</name>
<dbReference type="AlphaFoldDB" id="A0A371P3J4"/>
<protein>
    <submittedName>
        <fullName evidence="2">Uncharacterized protein</fullName>
    </submittedName>
</protein>
<feature type="transmembrane region" description="Helical" evidence="1">
    <location>
        <begin position="22"/>
        <end position="40"/>
    </location>
</feature>
<accession>A0A371P3J4</accession>
<keyword evidence="1" id="KW-0472">Membrane</keyword>
<sequence length="97" mass="10332">MNQPGDPPLPDWAQQARRVTRAAIKVASTCVLVSWLLAGVDLVVDGSLRGRWATWAFGIGFGSAAAVVLVAGVVWLAGETVAGTRSRQTRRKSSRND</sequence>
<dbReference type="EMBL" id="QUBR01000002">
    <property type="protein sequence ID" value="REK69976.1"/>
    <property type="molecule type" value="Genomic_DNA"/>
</dbReference>
<dbReference type="RefSeq" id="WP_119704573.1">
    <property type="nucleotide sequence ID" value="NZ_JBHSOI010000002.1"/>
</dbReference>